<name>A0ABR6RIC5_9BURK</name>
<proteinExistence type="predicted"/>
<dbReference type="Gene3D" id="3.40.30.10">
    <property type="entry name" value="Glutaredoxin"/>
    <property type="match status" value="1"/>
</dbReference>
<organism evidence="2 3">
    <name type="scientific">Comamonas odontotermitis</name>
    <dbReference type="NCBI Taxonomy" id="379895"/>
    <lineage>
        <taxon>Bacteria</taxon>
        <taxon>Pseudomonadati</taxon>
        <taxon>Pseudomonadota</taxon>
        <taxon>Betaproteobacteria</taxon>
        <taxon>Burkholderiales</taxon>
        <taxon>Comamonadaceae</taxon>
        <taxon>Comamonas</taxon>
    </lineage>
</organism>
<dbReference type="Proteomes" id="UP000562492">
    <property type="component" value="Unassembled WGS sequence"/>
</dbReference>
<dbReference type="GO" id="GO:0016853">
    <property type="term" value="F:isomerase activity"/>
    <property type="evidence" value="ECO:0007669"/>
    <property type="project" value="UniProtKB-KW"/>
</dbReference>
<evidence type="ECO:0000313" key="2">
    <source>
        <dbReference type="EMBL" id="MBB6578910.1"/>
    </source>
</evidence>
<feature type="domain" description="Thioredoxin" evidence="1">
    <location>
        <begin position="1"/>
        <end position="118"/>
    </location>
</feature>
<dbReference type="InterPro" id="IPR036249">
    <property type="entry name" value="Thioredoxin-like_sf"/>
</dbReference>
<dbReference type="Pfam" id="PF00085">
    <property type="entry name" value="Thioredoxin"/>
    <property type="match status" value="1"/>
</dbReference>
<evidence type="ECO:0000313" key="3">
    <source>
        <dbReference type="Proteomes" id="UP000562492"/>
    </source>
</evidence>
<evidence type="ECO:0000259" key="1">
    <source>
        <dbReference type="PROSITE" id="PS51352"/>
    </source>
</evidence>
<accession>A0ABR6RIC5</accession>
<dbReference type="InterPro" id="IPR013766">
    <property type="entry name" value="Thioredoxin_domain"/>
</dbReference>
<gene>
    <name evidence="2" type="ORF">HNP33_003015</name>
</gene>
<dbReference type="EMBL" id="JACHKZ010000020">
    <property type="protein sequence ID" value="MBB6578910.1"/>
    <property type="molecule type" value="Genomic_DNA"/>
</dbReference>
<protein>
    <submittedName>
        <fullName evidence="2">Thiol-disulfide isomerase/thioredoxin</fullName>
    </submittedName>
</protein>
<dbReference type="CDD" id="cd02947">
    <property type="entry name" value="TRX_family"/>
    <property type="match status" value="1"/>
</dbReference>
<keyword evidence="2" id="KW-0413">Isomerase</keyword>
<comment type="caution">
    <text evidence="2">The sequence shown here is derived from an EMBL/GenBank/DDBJ whole genome shotgun (WGS) entry which is preliminary data.</text>
</comment>
<keyword evidence="3" id="KW-1185">Reference proteome</keyword>
<dbReference type="PROSITE" id="PS51352">
    <property type="entry name" value="THIOREDOXIN_2"/>
    <property type="match status" value="1"/>
</dbReference>
<reference evidence="2 3" key="1">
    <citation type="submission" date="2020-08" db="EMBL/GenBank/DDBJ databases">
        <title>Functional genomics of gut bacteria from endangered species of beetles.</title>
        <authorList>
            <person name="Carlos-Shanley C."/>
        </authorList>
    </citation>
    <scope>NUCLEOTIDE SEQUENCE [LARGE SCALE GENOMIC DNA]</scope>
    <source>
        <strain evidence="2 3">S00124</strain>
    </source>
</reference>
<dbReference type="SUPFAM" id="SSF52833">
    <property type="entry name" value="Thioredoxin-like"/>
    <property type="match status" value="1"/>
</dbReference>
<dbReference type="RefSeq" id="WP_184709736.1">
    <property type="nucleotide sequence ID" value="NZ_JACHKZ010000020.1"/>
</dbReference>
<sequence length="121" mass="13278">MTEAASAPWLVVCLCAEWCGTCKEYRPVFEALAQQLPSMRFAWLDVEDEEDVVGDLDIVTFPTMLVGQGDQPLFLGPLLPQIGILQRMLERFSVSGAPVLPPEDAAHALLANVRRLLAARA</sequence>